<dbReference type="Pfam" id="PF02782">
    <property type="entry name" value="FGGY_C"/>
    <property type="match status" value="1"/>
</dbReference>
<gene>
    <name evidence="8" type="ORF">A5892_04115</name>
</gene>
<evidence type="ECO:0000259" key="6">
    <source>
        <dbReference type="Pfam" id="PF00370"/>
    </source>
</evidence>
<dbReference type="PANTHER" id="PTHR10196">
    <property type="entry name" value="SUGAR KINASE"/>
    <property type="match status" value="1"/>
</dbReference>
<reference evidence="8 9" key="1">
    <citation type="submission" date="2016-04" db="EMBL/GenBank/DDBJ databases">
        <title>Complete Genome Sequence of Halotalea alkalilenta IHB B 13600.</title>
        <authorList>
            <person name="Swarnkar M.K."/>
            <person name="Sharma A."/>
            <person name="Kaushal K."/>
            <person name="Soni R."/>
            <person name="Rana S."/>
            <person name="Singh A.K."/>
            <person name="Gulati A."/>
        </authorList>
    </citation>
    <scope>NUCLEOTIDE SEQUENCE [LARGE SCALE GENOMIC DNA]</scope>
    <source>
        <strain evidence="8 9">IHB B 13600</strain>
    </source>
</reference>
<evidence type="ECO:0000259" key="7">
    <source>
        <dbReference type="Pfam" id="PF02782"/>
    </source>
</evidence>
<organism evidence="8 9">
    <name type="scientific">Halotalea alkalilenta</name>
    <dbReference type="NCBI Taxonomy" id="376489"/>
    <lineage>
        <taxon>Bacteria</taxon>
        <taxon>Pseudomonadati</taxon>
        <taxon>Pseudomonadota</taxon>
        <taxon>Gammaproteobacteria</taxon>
        <taxon>Oceanospirillales</taxon>
        <taxon>Halomonadaceae</taxon>
        <taxon>Halotalea</taxon>
    </lineage>
</organism>
<dbReference type="Pfam" id="PF00370">
    <property type="entry name" value="FGGY_N"/>
    <property type="match status" value="1"/>
</dbReference>
<dbReference type="AlphaFoldDB" id="A0A172YBY9"/>
<dbReference type="EMBL" id="CP015243">
    <property type="protein sequence ID" value="ANF56753.1"/>
    <property type="molecule type" value="Genomic_DNA"/>
</dbReference>
<dbReference type="GO" id="GO:0005524">
    <property type="term" value="F:ATP binding"/>
    <property type="evidence" value="ECO:0007669"/>
    <property type="project" value="UniProtKB-KW"/>
</dbReference>
<dbReference type="CDD" id="cd07769">
    <property type="entry name" value="ASKHA_NBD_FGGY_GK"/>
    <property type="match status" value="1"/>
</dbReference>
<dbReference type="InterPro" id="IPR043129">
    <property type="entry name" value="ATPase_NBD"/>
</dbReference>
<keyword evidence="4" id="KW-0418">Kinase</keyword>
<dbReference type="Proteomes" id="UP000077875">
    <property type="component" value="Chromosome"/>
</dbReference>
<sequence length="508" mass="53844">MSVATPALLAIDQGTTNAKALLVGLDGTPLALGQCAVACRYPRAGWVEQSAIELWQAVLCAIERCLEAFGPVSLVGIGISAQRESALAWDARDGRPLGPVIGWQCRRTEAHCERLVEDGLDAWIRSVTGLPIDPLFSASKMRWLLDHAARDTPRERVRLGNVDSWLLWQLSGGAVHATDASNASRTQLCDISSGQWSPELAELFGIAIENLPSIHSSAHRFGVTRACGRLPGGVPIGALIGDSHAALFAQGGFLPGVVKATFGTGSSVMSATHGVARALPGLATTIAWQLGGERCYALEGNVTVSASILPWMAQLVGLNGSVERLAELAREADGEGAAILVPAMVGLGAPRWVNGLSGLIDGLSFSTSRAELARAAFDSIVHQIRDVVDAMRHCASGEALVITELRVDGGACANHWLMQRQADVLALPVRRSCHAELSALGAAYLAGLALGVWPDLAAIERLAPARERIEPRDVAAAERRHRRWLVAVERTLHRAGSRCEATAMEADA</sequence>
<dbReference type="PIRSF" id="PIRSF000538">
    <property type="entry name" value="GlpK"/>
    <property type="match status" value="1"/>
</dbReference>
<dbReference type="GO" id="GO:0004370">
    <property type="term" value="F:glycerol kinase activity"/>
    <property type="evidence" value="ECO:0007669"/>
    <property type="project" value="TreeGrafter"/>
</dbReference>
<dbReference type="InterPro" id="IPR018484">
    <property type="entry name" value="FGGY_N"/>
</dbReference>
<dbReference type="InterPro" id="IPR018485">
    <property type="entry name" value="FGGY_C"/>
</dbReference>
<proteinExistence type="inferred from homology"/>
<evidence type="ECO:0000313" key="9">
    <source>
        <dbReference type="Proteomes" id="UP000077875"/>
    </source>
</evidence>
<keyword evidence="3" id="KW-0547">Nucleotide-binding</keyword>
<keyword evidence="2" id="KW-0808">Transferase</keyword>
<dbReference type="SUPFAM" id="SSF53067">
    <property type="entry name" value="Actin-like ATPase domain"/>
    <property type="match status" value="2"/>
</dbReference>
<evidence type="ECO:0000313" key="8">
    <source>
        <dbReference type="EMBL" id="ANF56753.1"/>
    </source>
</evidence>
<comment type="similarity">
    <text evidence="1">Belongs to the FGGY kinase family.</text>
</comment>
<keyword evidence="9" id="KW-1185">Reference proteome</keyword>
<feature type="domain" description="Carbohydrate kinase FGGY C-terminal" evidence="7">
    <location>
        <begin position="259"/>
        <end position="449"/>
    </location>
</feature>
<dbReference type="PANTHER" id="PTHR10196:SF69">
    <property type="entry name" value="GLYCEROL KINASE"/>
    <property type="match status" value="1"/>
</dbReference>
<keyword evidence="5" id="KW-0067">ATP-binding</keyword>
<evidence type="ECO:0000256" key="5">
    <source>
        <dbReference type="ARBA" id="ARBA00022840"/>
    </source>
</evidence>
<name>A0A172YBY9_9GAMM</name>
<protein>
    <recommendedName>
        <fullName evidence="10">Glycerol kinase</fullName>
    </recommendedName>
</protein>
<dbReference type="GO" id="GO:0005829">
    <property type="term" value="C:cytosol"/>
    <property type="evidence" value="ECO:0007669"/>
    <property type="project" value="TreeGrafter"/>
</dbReference>
<dbReference type="InterPro" id="IPR000577">
    <property type="entry name" value="Carb_kinase_FGGY"/>
</dbReference>
<evidence type="ECO:0000256" key="1">
    <source>
        <dbReference type="ARBA" id="ARBA00009156"/>
    </source>
</evidence>
<evidence type="ECO:0000256" key="2">
    <source>
        <dbReference type="ARBA" id="ARBA00022679"/>
    </source>
</evidence>
<accession>A0A172YBY9</accession>
<evidence type="ECO:0000256" key="3">
    <source>
        <dbReference type="ARBA" id="ARBA00022741"/>
    </source>
</evidence>
<evidence type="ECO:0000256" key="4">
    <source>
        <dbReference type="ARBA" id="ARBA00022777"/>
    </source>
</evidence>
<dbReference type="KEGG" id="haa:A5892_04115"/>
<feature type="domain" description="Carbohydrate kinase FGGY N-terminal" evidence="6">
    <location>
        <begin position="8"/>
        <end position="248"/>
    </location>
</feature>
<evidence type="ECO:0008006" key="10">
    <source>
        <dbReference type="Google" id="ProtNLM"/>
    </source>
</evidence>
<dbReference type="RefSeq" id="WP_064121724.1">
    <property type="nucleotide sequence ID" value="NZ_CP015243.1"/>
</dbReference>
<dbReference type="Gene3D" id="3.30.420.40">
    <property type="match status" value="2"/>
</dbReference>
<dbReference type="STRING" id="376489.A5892_04115"/>
<dbReference type="GO" id="GO:0019563">
    <property type="term" value="P:glycerol catabolic process"/>
    <property type="evidence" value="ECO:0007669"/>
    <property type="project" value="TreeGrafter"/>
</dbReference>